<evidence type="ECO:0000256" key="1">
    <source>
        <dbReference type="SAM" id="MobiDB-lite"/>
    </source>
</evidence>
<protein>
    <recommendedName>
        <fullName evidence="2">Nudix hydrolase domain-containing protein</fullName>
    </recommendedName>
</protein>
<dbReference type="Pfam" id="PF15916">
    <property type="entry name" value="DUF4743"/>
    <property type="match status" value="1"/>
</dbReference>
<feature type="region of interest" description="Disordered" evidence="1">
    <location>
        <begin position="49"/>
        <end position="89"/>
    </location>
</feature>
<dbReference type="Gene3D" id="3.90.79.10">
    <property type="entry name" value="Nucleoside Triphosphate Pyrophosphohydrolase"/>
    <property type="match status" value="1"/>
</dbReference>
<dbReference type="GO" id="GO:0044715">
    <property type="term" value="F:8-oxo-dGDP phosphatase activity"/>
    <property type="evidence" value="ECO:0007669"/>
    <property type="project" value="TreeGrafter"/>
</dbReference>
<evidence type="ECO:0000313" key="3">
    <source>
        <dbReference type="EMBL" id="KAK5117395.1"/>
    </source>
</evidence>
<sequence length="420" mass="47790">MPTHNSTLKTLKSTSENFINCLIHLAMDSFNFSSLRQYIPQNLPTMPSLPSWPTDHSSMNPEDKDDLEVSNSTAPRSEKQSDTMFTVEDPTPISSGPKSYIDLINECDNFPYYQTNPKLFFAHIHIYYGLYIVDFPETELGYILPSVAEVFRGLPDWKIDDKNRSLTLVTGNTQEERSRTVGLTWKALRATNHFKVLKGWRDELYPVYGPNRELLFSIERAASALFGIVTYGCHMTAYSRTKRLDQDDGAEQETELKIWVPRRAATKQTYAGMLDNTVAGGIATGESILDSMVRECAEEASLAEDLVRSRAKAVGAVTYFHIRDERAGGETRLLQPECEYVFDLELPEDVVPKPSDDEVEGFELMGVHEVKERLRQGEFKPNCALVLIDFFVRHGIIASEEPWYVEIVARLHRRLEFPTL</sequence>
<dbReference type="AlphaFoldDB" id="A0AAN7YJA2"/>
<organism evidence="3 4">
    <name type="scientific">Meristemomyces frigidus</name>
    <dbReference type="NCBI Taxonomy" id="1508187"/>
    <lineage>
        <taxon>Eukaryota</taxon>
        <taxon>Fungi</taxon>
        <taxon>Dikarya</taxon>
        <taxon>Ascomycota</taxon>
        <taxon>Pezizomycotina</taxon>
        <taxon>Dothideomycetes</taxon>
        <taxon>Dothideomycetidae</taxon>
        <taxon>Mycosphaerellales</taxon>
        <taxon>Teratosphaeriaceae</taxon>
        <taxon>Meristemomyces</taxon>
    </lineage>
</organism>
<dbReference type="PANTHER" id="PTHR13622:SF8">
    <property type="entry name" value="THIAMIN PYROPHOSPHOKINASE 1"/>
    <property type="match status" value="1"/>
</dbReference>
<dbReference type="CDD" id="cd03676">
    <property type="entry name" value="NUDIX_Tnr3_like"/>
    <property type="match status" value="1"/>
</dbReference>
<dbReference type="PANTHER" id="PTHR13622">
    <property type="entry name" value="THIAMIN PYROPHOSPHOKINASE"/>
    <property type="match status" value="1"/>
</dbReference>
<proteinExistence type="predicted"/>
<accession>A0AAN7YJA2</accession>
<dbReference type="EMBL" id="JAVRRL010000005">
    <property type="protein sequence ID" value="KAK5117395.1"/>
    <property type="molecule type" value="Genomic_DNA"/>
</dbReference>
<comment type="caution">
    <text evidence="3">The sequence shown here is derived from an EMBL/GenBank/DDBJ whole genome shotgun (WGS) entry which is preliminary data.</text>
</comment>
<feature type="domain" description="Nudix hydrolase" evidence="2">
    <location>
        <begin position="230"/>
        <end position="387"/>
    </location>
</feature>
<reference evidence="3" key="1">
    <citation type="submission" date="2023-08" db="EMBL/GenBank/DDBJ databases">
        <title>Black Yeasts Isolated from many extreme environments.</title>
        <authorList>
            <person name="Coleine C."/>
            <person name="Stajich J.E."/>
            <person name="Selbmann L."/>
        </authorList>
    </citation>
    <scope>NUCLEOTIDE SEQUENCE</scope>
    <source>
        <strain evidence="3">CCFEE 5401</strain>
    </source>
</reference>
<dbReference type="FunFam" id="3.90.79.10:FF:000019">
    <property type="entry name" value="Thiamin pyrophosphokinase, putative"/>
    <property type="match status" value="1"/>
</dbReference>
<dbReference type="Proteomes" id="UP001310890">
    <property type="component" value="Unassembled WGS sequence"/>
</dbReference>
<evidence type="ECO:0000259" key="2">
    <source>
        <dbReference type="PROSITE" id="PS51462"/>
    </source>
</evidence>
<dbReference type="InterPro" id="IPR000086">
    <property type="entry name" value="NUDIX_hydrolase_dom"/>
</dbReference>
<dbReference type="InterPro" id="IPR031804">
    <property type="entry name" value="DUF4743"/>
</dbReference>
<dbReference type="Pfam" id="PF00293">
    <property type="entry name" value="NUDIX"/>
    <property type="match status" value="1"/>
</dbReference>
<dbReference type="InterPro" id="IPR015797">
    <property type="entry name" value="NUDIX_hydrolase-like_dom_sf"/>
</dbReference>
<evidence type="ECO:0000313" key="4">
    <source>
        <dbReference type="Proteomes" id="UP001310890"/>
    </source>
</evidence>
<name>A0AAN7YJA2_9PEZI</name>
<gene>
    <name evidence="3" type="ORF">LTR62_006013</name>
</gene>
<dbReference type="SUPFAM" id="SSF55811">
    <property type="entry name" value="Nudix"/>
    <property type="match status" value="1"/>
</dbReference>
<dbReference type="PROSITE" id="PS51462">
    <property type="entry name" value="NUDIX"/>
    <property type="match status" value="1"/>
</dbReference>